<name>A0ABW5D8W3_9BACT</name>
<comment type="similarity">
    <text evidence="1">Belongs to the carbohydrate kinase PfkB family.</text>
</comment>
<comment type="caution">
    <text evidence="5">The sequence shown here is derived from an EMBL/GenBank/DDBJ whole genome shotgun (WGS) entry which is preliminary data.</text>
</comment>
<dbReference type="RefSeq" id="WP_386820555.1">
    <property type="nucleotide sequence ID" value="NZ_JBHUIT010000024.1"/>
</dbReference>
<dbReference type="InterPro" id="IPR029056">
    <property type="entry name" value="Ribokinase-like"/>
</dbReference>
<keyword evidence="2" id="KW-0808">Transferase</keyword>
<dbReference type="PANTHER" id="PTHR43320">
    <property type="entry name" value="SUGAR KINASE"/>
    <property type="match status" value="1"/>
</dbReference>
<evidence type="ECO:0000313" key="5">
    <source>
        <dbReference type="EMBL" id="MFD2257269.1"/>
    </source>
</evidence>
<reference evidence="6" key="1">
    <citation type="journal article" date="2019" name="Int. J. Syst. Evol. Microbiol.">
        <title>The Global Catalogue of Microorganisms (GCM) 10K type strain sequencing project: providing services to taxonomists for standard genome sequencing and annotation.</title>
        <authorList>
            <consortium name="The Broad Institute Genomics Platform"/>
            <consortium name="The Broad Institute Genome Sequencing Center for Infectious Disease"/>
            <person name="Wu L."/>
            <person name="Ma J."/>
        </authorList>
    </citation>
    <scope>NUCLEOTIDE SEQUENCE [LARGE SCALE GENOMIC DNA]</scope>
    <source>
        <strain evidence="6">CGMCC 4.7106</strain>
    </source>
</reference>
<dbReference type="SUPFAM" id="SSF53613">
    <property type="entry name" value="Ribokinase-like"/>
    <property type="match status" value="1"/>
</dbReference>
<dbReference type="Gene3D" id="3.40.1190.20">
    <property type="match status" value="1"/>
</dbReference>
<evidence type="ECO:0000313" key="6">
    <source>
        <dbReference type="Proteomes" id="UP001597375"/>
    </source>
</evidence>
<keyword evidence="3 5" id="KW-0418">Kinase</keyword>
<organism evidence="5 6">
    <name type="scientific">Luteolibacter algae</name>
    <dbReference type="NCBI Taxonomy" id="454151"/>
    <lineage>
        <taxon>Bacteria</taxon>
        <taxon>Pseudomonadati</taxon>
        <taxon>Verrucomicrobiota</taxon>
        <taxon>Verrucomicrobiia</taxon>
        <taxon>Verrucomicrobiales</taxon>
        <taxon>Verrucomicrobiaceae</taxon>
        <taxon>Luteolibacter</taxon>
    </lineage>
</organism>
<evidence type="ECO:0000256" key="2">
    <source>
        <dbReference type="ARBA" id="ARBA00022679"/>
    </source>
</evidence>
<evidence type="ECO:0000256" key="3">
    <source>
        <dbReference type="ARBA" id="ARBA00022777"/>
    </source>
</evidence>
<dbReference type="GO" id="GO:0016301">
    <property type="term" value="F:kinase activity"/>
    <property type="evidence" value="ECO:0007669"/>
    <property type="project" value="UniProtKB-KW"/>
</dbReference>
<dbReference type="Proteomes" id="UP001597375">
    <property type="component" value="Unassembled WGS sequence"/>
</dbReference>
<dbReference type="EMBL" id="JBHUIT010000024">
    <property type="protein sequence ID" value="MFD2257269.1"/>
    <property type="molecule type" value="Genomic_DNA"/>
</dbReference>
<accession>A0ABW5D8W3</accession>
<dbReference type="InterPro" id="IPR052700">
    <property type="entry name" value="Carb_kinase_PfkB-like"/>
</dbReference>
<keyword evidence="6" id="KW-1185">Reference proteome</keyword>
<dbReference type="Pfam" id="PF00294">
    <property type="entry name" value="PfkB"/>
    <property type="match status" value="1"/>
</dbReference>
<proteinExistence type="inferred from homology"/>
<sequence>MSKIVVTFGEIMGRLAAPENLRLRQTRELEVTYAGAEASVAASICNFGGEARYVTALPKHALADATMDSIRAVGIDTEFVLRTDRGRLGLYFLETGANQRPSHVIYDRADSAIAITPAENYDWEAIFDGACWLHLSGITPALSEIAANATLVAAREAKDAGAMVSIDLNFRGKLWNWDKAKSSRELAQDTMRKILPFVDVVIANEEDCHDVLGIQAGDTDVHSGSLDTSRYPDVARQVVKQFPNIGKVAITLRESFSASHNNWGAMLYEASSDTAFFAPLDVEGVYCSYEIKNIVDRVGGGDSFAGGLIYALITDGLSTPQIAVNYAVAASCLKHSIKGDFNFSTRGEVEALMGGSASGRVVR</sequence>
<evidence type="ECO:0000256" key="1">
    <source>
        <dbReference type="ARBA" id="ARBA00010688"/>
    </source>
</evidence>
<dbReference type="CDD" id="cd01166">
    <property type="entry name" value="KdgK"/>
    <property type="match status" value="1"/>
</dbReference>
<protein>
    <submittedName>
        <fullName evidence="5">Sugar kinase</fullName>
    </submittedName>
</protein>
<evidence type="ECO:0000259" key="4">
    <source>
        <dbReference type="Pfam" id="PF00294"/>
    </source>
</evidence>
<gene>
    <name evidence="5" type="ORF">ACFSSA_11340</name>
</gene>
<feature type="domain" description="Carbohydrate kinase PfkB" evidence="4">
    <location>
        <begin position="5"/>
        <end position="218"/>
    </location>
</feature>
<dbReference type="InterPro" id="IPR011611">
    <property type="entry name" value="PfkB_dom"/>
</dbReference>
<dbReference type="PANTHER" id="PTHR43320:SF2">
    <property type="entry name" value="2-DEHYDRO-3-DEOXYGLUCONOKINASE_2-DEHYDRO-3-DEOXYGALACTONOKINASE"/>
    <property type="match status" value="1"/>
</dbReference>